<dbReference type="PANTHER" id="PTHR38342:SF2">
    <property type="entry name" value="INNER MEMBRANE OR EXPORTED"/>
    <property type="match status" value="1"/>
</dbReference>
<accession>A0A8J8GQD7</accession>
<dbReference type="InterPro" id="IPR035923">
    <property type="entry name" value="TT1751-like_sf"/>
</dbReference>
<sequence>MTDDRSDTARRRFLQVLGAGTALGIGASTTATASGDGDKSATPTVTAGDDDPEAALDDPGLITAESDADFETTVARVEPALEVRDLLLVATIDHAENAESADMDLPPTTLFLFGNPAAGTPLMRASRSVAIDLPQKLLVWEADGQVFVTYNDPRYLARRHDLEGVDQQLTGVADALADLASAVAGTEPDAGED</sequence>
<feature type="region of interest" description="Disordered" evidence="1">
    <location>
        <begin position="25"/>
        <end position="57"/>
    </location>
</feature>
<organism evidence="3 5">
    <name type="scientific">Haloterrigena gelatinilytica</name>
    <dbReference type="NCBI Taxonomy" id="2741724"/>
    <lineage>
        <taxon>Archaea</taxon>
        <taxon>Methanobacteriati</taxon>
        <taxon>Methanobacteriota</taxon>
        <taxon>Stenosarchaea group</taxon>
        <taxon>Halobacteria</taxon>
        <taxon>Halobacteriales</taxon>
        <taxon>Natrialbaceae</taxon>
        <taxon>Haloterrigena</taxon>
    </lineage>
</organism>
<evidence type="ECO:0000313" key="3">
    <source>
        <dbReference type="EMBL" id="NUB91625.1"/>
    </source>
</evidence>
<gene>
    <name evidence="3" type="ORF">HT576_11430</name>
    <name evidence="4" type="ORF">HTZ84_10005</name>
</gene>
<dbReference type="CDD" id="cd14797">
    <property type="entry name" value="DUF302"/>
    <property type="match status" value="1"/>
</dbReference>
<evidence type="ECO:0000313" key="6">
    <source>
        <dbReference type="Proteomes" id="UP001016761"/>
    </source>
</evidence>
<dbReference type="OrthoDB" id="157520at2157"/>
<dbReference type="PANTHER" id="PTHR38342">
    <property type="entry name" value="SLR5037 PROTEIN"/>
    <property type="match status" value="1"/>
</dbReference>
<evidence type="ECO:0000256" key="1">
    <source>
        <dbReference type="SAM" id="MobiDB-lite"/>
    </source>
</evidence>
<dbReference type="PROSITE" id="PS51318">
    <property type="entry name" value="TAT"/>
    <property type="match status" value="1"/>
</dbReference>
<evidence type="ECO:0000313" key="5">
    <source>
        <dbReference type="Proteomes" id="UP000728647"/>
    </source>
</evidence>
<dbReference type="SUPFAM" id="SSF103247">
    <property type="entry name" value="TT1751-like"/>
    <property type="match status" value="1"/>
</dbReference>
<reference evidence="3 6" key="1">
    <citation type="submission" date="2020-06" db="EMBL/GenBank/DDBJ databases">
        <title>Haloterrigena sp. nov., an extremely halophilic archaeon isolated from a saline sediment.</title>
        <authorList>
            <person name="Liu B.-B."/>
        </authorList>
    </citation>
    <scope>NUCLEOTIDE SEQUENCE</scope>
    <source>
        <strain evidence="3">SYSU A121-1</strain>
        <strain evidence="4 6">SYSU A558-1</strain>
    </source>
</reference>
<evidence type="ECO:0000313" key="4">
    <source>
        <dbReference type="EMBL" id="NUC72639.1"/>
    </source>
</evidence>
<proteinExistence type="predicted"/>
<dbReference type="Gene3D" id="3.30.310.70">
    <property type="entry name" value="TT1751-like domain"/>
    <property type="match status" value="1"/>
</dbReference>
<dbReference type="InterPro" id="IPR005180">
    <property type="entry name" value="DUF302"/>
</dbReference>
<dbReference type="InterPro" id="IPR006311">
    <property type="entry name" value="TAT_signal"/>
</dbReference>
<keyword evidence="6" id="KW-1185">Reference proteome</keyword>
<dbReference type="EMBL" id="JABUQZ010000001">
    <property type="protein sequence ID" value="NUC72639.1"/>
    <property type="molecule type" value="Genomic_DNA"/>
</dbReference>
<dbReference type="Pfam" id="PF03625">
    <property type="entry name" value="DUF302"/>
    <property type="match status" value="1"/>
</dbReference>
<protein>
    <submittedName>
        <fullName evidence="3">DUF302 domain-containing protein</fullName>
    </submittedName>
</protein>
<evidence type="ECO:0000259" key="2">
    <source>
        <dbReference type="Pfam" id="PF03625"/>
    </source>
</evidence>
<dbReference type="RefSeq" id="WP_174680544.1">
    <property type="nucleotide sequence ID" value="NZ_JABUQZ010000001.1"/>
</dbReference>
<dbReference type="EMBL" id="JABURA010000001">
    <property type="protein sequence ID" value="NUB91625.1"/>
    <property type="molecule type" value="Genomic_DNA"/>
</dbReference>
<dbReference type="Proteomes" id="UP000728647">
    <property type="component" value="Unassembled WGS sequence"/>
</dbReference>
<feature type="domain" description="DUF302" evidence="2">
    <location>
        <begin position="92"/>
        <end position="153"/>
    </location>
</feature>
<dbReference type="Proteomes" id="UP001016761">
    <property type="component" value="Unassembled WGS sequence"/>
</dbReference>
<dbReference type="AlphaFoldDB" id="A0A8J8GQD7"/>
<comment type="caution">
    <text evidence="3">The sequence shown here is derived from an EMBL/GenBank/DDBJ whole genome shotgun (WGS) entry which is preliminary data.</text>
</comment>
<name>A0A8J8GQD7_9EURY</name>